<accession>A0A0A9GWN6</accession>
<evidence type="ECO:0000256" key="1">
    <source>
        <dbReference type="SAM" id="MobiDB-lite"/>
    </source>
</evidence>
<feature type="compositionally biased region" description="Basic and acidic residues" evidence="1">
    <location>
        <begin position="38"/>
        <end position="58"/>
    </location>
</feature>
<protein>
    <submittedName>
        <fullName evidence="2">Uncharacterized protein</fullName>
    </submittedName>
</protein>
<dbReference type="AlphaFoldDB" id="A0A0A9GWN6"/>
<reference evidence="2" key="2">
    <citation type="journal article" date="2015" name="Data Brief">
        <title>Shoot transcriptome of the giant reed, Arundo donax.</title>
        <authorList>
            <person name="Barrero R.A."/>
            <person name="Guerrero F.D."/>
            <person name="Moolhuijzen P."/>
            <person name="Goolsby J.A."/>
            <person name="Tidwell J."/>
            <person name="Bellgard S.E."/>
            <person name="Bellgard M.I."/>
        </authorList>
    </citation>
    <scope>NUCLEOTIDE SEQUENCE</scope>
    <source>
        <tissue evidence="2">Shoot tissue taken approximately 20 cm above the soil surface</tissue>
    </source>
</reference>
<sequence length="58" mass="6704">MKMSNSIELPKVLLQTTLEMLIAHTSPKFMQGNRVSTHKAESTKVEKRKYEHRTLSMS</sequence>
<reference evidence="2" key="1">
    <citation type="submission" date="2014-09" db="EMBL/GenBank/DDBJ databases">
        <authorList>
            <person name="Magalhaes I.L.F."/>
            <person name="Oliveira U."/>
            <person name="Santos F.R."/>
            <person name="Vidigal T.H.D.A."/>
            <person name="Brescovit A.D."/>
            <person name="Santos A.J."/>
        </authorList>
    </citation>
    <scope>NUCLEOTIDE SEQUENCE</scope>
    <source>
        <tissue evidence="2">Shoot tissue taken approximately 20 cm above the soil surface</tissue>
    </source>
</reference>
<name>A0A0A9GWN6_ARUDO</name>
<dbReference type="EMBL" id="GBRH01168481">
    <property type="protein sequence ID" value="JAE29415.1"/>
    <property type="molecule type" value="Transcribed_RNA"/>
</dbReference>
<evidence type="ECO:0000313" key="2">
    <source>
        <dbReference type="EMBL" id="JAE29415.1"/>
    </source>
</evidence>
<organism evidence="2">
    <name type="scientific">Arundo donax</name>
    <name type="common">Giant reed</name>
    <name type="synonym">Donax arundinaceus</name>
    <dbReference type="NCBI Taxonomy" id="35708"/>
    <lineage>
        <taxon>Eukaryota</taxon>
        <taxon>Viridiplantae</taxon>
        <taxon>Streptophyta</taxon>
        <taxon>Embryophyta</taxon>
        <taxon>Tracheophyta</taxon>
        <taxon>Spermatophyta</taxon>
        <taxon>Magnoliopsida</taxon>
        <taxon>Liliopsida</taxon>
        <taxon>Poales</taxon>
        <taxon>Poaceae</taxon>
        <taxon>PACMAD clade</taxon>
        <taxon>Arundinoideae</taxon>
        <taxon>Arundineae</taxon>
        <taxon>Arundo</taxon>
    </lineage>
</organism>
<proteinExistence type="predicted"/>
<feature type="region of interest" description="Disordered" evidence="1">
    <location>
        <begin position="32"/>
        <end position="58"/>
    </location>
</feature>